<evidence type="ECO:0000256" key="1">
    <source>
        <dbReference type="SAM" id="Coils"/>
    </source>
</evidence>
<accession>G9D5B6</accession>
<name>G9D5B6_STAEP</name>
<evidence type="ECO:0000313" key="2">
    <source>
        <dbReference type="EMBL" id="AEU08346.1"/>
    </source>
</evidence>
<dbReference type="AlphaFoldDB" id="G9D5B6"/>
<reference evidence="2" key="1">
    <citation type="journal article" date="2011" name="Antimicrob. Agents Chemother.">
        <title>Identification of fusB-Mediated Fusidic Acid Resistance Islands in Staphylococcus epidermidis Isolates.</title>
        <authorList>
            <person name="Chen H.J."/>
            <person name="Tsai J.C."/>
            <person name="Hung W.C."/>
            <person name="Tseng S.P."/>
            <person name="Hsueh P.R."/>
            <person name="Teng L.J."/>
        </authorList>
    </citation>
    <scope>NUCLEOTIDE SEQUENCE</scope>
    <source>
        <strain evidence="2">NTUH-2793</strain>
    </source>
</reference>
<protein>
    <submittedName>
        <fullName evidence="2">Uncharacterized protein</fullName>
    </submittedName>
</protein>
<reference evidence="2" key="2">
    <citation type="submission" date="2011-04" db="EMBL/GenBank/DDBJ databases">
        <authorList>
            <person name="Teng L.-J."/>
            <person name="Chen H.-J."/>
        </authorList>
    </citation>
    <scope>NUCLEOTIDE SEQUENCE</scope>
    <source>
        <strain evidence="2">NTUH-2793</strain>
    </source>
</reference>
<feature type="coiled-coil region" evidence="1">
    <location>
        <begin position="24"/>
        <end position="121"/>
    </location>
</feature>
<proteinExistence type="predicted"/>
<organism evidence="2">
    <name type="scientific">Staphylococcus epidermidis</name>
    <dbReference type="NCBI Taxonomy" id="1282"/>
    <lineage>
        <taxon>Bacteria</taxon>
        <taxon>Bacillati</taxon>
        <taxon>Bacillota</taxon>
        <taxon>Bacilli</taxon>
        <taxon>Bacillales</taxon>
        <taxon>Staphylococcaceae</taxon>
        <taxon>Staphylococcus</taxon>
    </lineage>
</organism>
<keyword evidence="1" id="KW-0175">Coiled coil</keyword>
<sequence length="212" mass="25429">MVKTVQDKTINIFDNQIYDKGVKAKEVKQKYHQITKRIKQINGKITHYQNNDEFAEATKLKRQQADLEQELLKLDEQLKTSDYSITDDEFTSFYDAYDSEMKDIEKTHEQYRKEMKNKLQEVATIYRKMIENKNEAGRRISRERYVKQEKNNPGNIYNQYKGQMLAHEINLGDGDKYDEQTTPRGYAWQLEKALDTVSRDEFQKYHYGKKQW</sequence>
<dbReference type="EMBL" id="JF777505">
    <property type="protein sequence ID" value="AEU08346.1"/>
    <property type="molecule type" value="Genomic_DNA"/>
</dbReference>